<evidence type="ECO:0000256" key="7">
    <source>
        <dbReference type="HAMAP-Rule" id="MF_00412"/>
    </source>
</evidence>
<dbReference type="PIRSF" id="PIRSF000151">
    <property type="entry name" value="GPR"/>
    <property type="match status" value="1"/>
</dbReference>
<dbReference type="InterPro" id="IPR016163">
    <property type="entry name" value="Ald_DH_C"/>
</dbReference>
<dbReference type="RefSeq" id="WP_136012556.1">
    <property type="nucleotide sequence ID" value="NZ_SRYE01000003.1"/>
</dbReference>
<evidence type="ECO:0000313" key="9">
    <source>
        <dbReference type="EMBL" id="TGY62073.1"/>
    </source>
</evidence>
<comment type="catalytic activity">
    <reaction evidence="6 7">
        <text>L-glutamate 5-semialdehyde + phosphate + NADP(+) = L-glutamyl 5-phosphate + NADPH + H(+)</text>
        <dbReference type="Rhea" id="RHEA:19541"/>
        <dbReference type="ChEBI" id="CHEBI:15378"/>
        <dbReference type="ChEBI" id="CHEBI:43474"/>
        <dbReference type="ChEBI" id="CHEBI:57783"/>
        <dbReference type="ChEBI" id="CHEBI:58066"/>
        <dbReference type="ChEBI" id="CHEBI:58274"/>
        <dbReference type="ChEBI" id="CHEBI:58349"/>
        <dbReference type="EC" id="1.2.1.41"/>
    </reaction>
</comment>
<dbReference type="InterPro" id="IPR020593">
    <property type="entry name" value="G-glutamylP_reductase_CS"/>
</dbReference>
<name>A0A4S2F3E4_9ACTN</name>
<evidence type="ECO:0000256" key="1">
    <source>
        <dbReference type="ARBA" id="ARBA00004985"/>
    </source>
</evidence>
<comment type="pathway">
    <text evidence="1 7">Amino-acid biosynthesis; L-proline biosynthesis; L-glutamate 5-semialdehyde from L-glutamate: step 2/2.</text>
</comment>
<dbReference type="Gene3D" id="3.40.605.10">
    <property type="entry name" value="Aldehyde Dehydrogenase, Chain A, domain 1"/>
    <property type="match status" value="1"/>
</dbReference>
<dbReference type="GO" id="GO:0055129">
    <property type="term" value="P:L-proline biosynthetic process"/>
    <property type="evidence" value="ECO:0007669"/>
    <property type="project" value="UniProtKB-UniRule"/>
</dbReference>
<dbReference type="InterPro" id="IPR016161">
    <property type="entry name" value="Ald_DH/histidinol_DH"/>
</dbReference>
<comment type="subcellular location">
    <subcellularLocation>
        <location evidence="7">Cytoplasm</location>
    </subcellularLocation>
</comment>
<accession>A0A4S2F3E4</accession>
<dbReference type="PANTHER" id="PTHR11063:SF8">
    <property type="entry name" value="DELTA-1-PYRROLINE-5-CARBOXYLATE SYNTHASE"/>
    <property type="match status" value="1"/>
</dbReference>
<comment type="function">
    <text evidence="7">Catalyzes the NADPH-dependent reduction of L-glutamate 5-phosphate into L-glutamate 5-semialdehyde and phosphate. The product spontaneously undergoes cyclization to form 1-pyrroline-5-carboxylate.</text>
</comment>
<comment type="similarity">
    <text evidence="7">Belongs to the gamma-glutamyl phosphate reductase family.</text>
</comment>
<protein>
    <recommendedName>
        <fullName evidence="7">Gamma-glutamyl phosphate reductase</fullName>
        <shortName evidence="7">GPR</shortName>
        <ecNumber evidence="7">1.2.1.41</ecNumber>
    </recommendedName>
    <alternativeName>
        <fullName evidence="7">Glutamate-5-semialdehyde dehydrogenase</fullName>
    </alternativeName>
    <alternativeName>
        <fullName evidence="7">Glutamyl-gamma-semialdehyde dehydrogenase</fullName>
        <shortName evidence="7">GSA dehydrogenase</shortName>
    </alternativeName>
</protein>
<evidence type="ECO:0000256" key="5">
    <source>
        <dbReference type="ARBA" id="ARBA00023002"/>
    </source>
</evidence>
<dbReference type="OrthoDB" id="9809970at2"/>
<dbReference type="GO" id="GO:0050661">
    <property type="term" value="F:NADP binding"/>
    <property type="evidence" value="ECO:0007669"/>
    <property type="project" value="InterPro"/>
</dbReference>
<dbReference type="FunFam" id="3.40.309.10:FF:000006">
    <property type="entry name" value="Gamma-glutamyl phosphate reductase"/>
    <property type="match status" value="1"/>
</dbReference>
<dbReference type="PROSITE" id="PS01223">
    <property type="entry name" value="PROA"/>
    <property type="match status" value="1"/>
</dbReference>
<dbReference type="GO" id="GO:0004350">
    <property type="term" value="F:glutamate-5-semialdehyde dehydrogenase activity"/>
    <property type="evidence" value="ECO:0007669"/>
    <property type="project" value="UniProtKB-UniRule"/>
</dbReference>
<keyword evidence="2 7" id="KW-0028">Amino-acid biosynthesis</keyword>
<dbReference type="InterPro" id="IPR016162">
    <property type="entry name" value="Ald_DH_N"/>
</dbReference>
<dbReference type="AlphaFoldDB" id="A0A4S2F3E4"/>
<dbReference type="Proteomes" id="UP000310263">
    <property type="component" value="Unassembled WGS sequence"/>
</dbReference>
<keyword evidence="7" id="KW-0963">Cytoplasm</keyword>
<evidence type="ECO:0000256" key="2">
    <source>
        <dbReference type="ARBA" id="ARBA00022605"/>
    </source>
</evidence>
<dbReference type="SUPFAM" id="SSF53720">
    <property type="entry name" value="ALDH-like"/>
    <property type="match status" value="1"/>
</dbReference>
<dbReference type="InterPro" id="IPR000965">
    <property type="entry name" value="GPR_dom"/>
</dbReference>
<dbReference type="EC" id="1.2.1.41" evidence="7"/>
<dbReference type="HAMAP" id="MF_00412">
    <property type="entry name" value="ProA"/>
    <property type="match status" value="1"/>
</dbReference>
<comment type="caution">
    <text evidence="9">The sequence shown here is derived from an EMBL/GenBank/DDBJ whole genome shotgun (WGS) entry which is preliminary data.</text>
</comment>
<dbReference type="Gene3D" id="3.40.309.10">
    <property type="entry name" value="Aldehyde Dehydrogenase, Chain A, domain 2"/>
    <property type="match status" value="1"/>
</dbReference>
<dbReference type="UniPathway" id="UPA00098">
    <property type="reaction ID" value="UER00360"/>
</dbReference>
<dbReference type="InterPro" id="IPR015590">
    <property type="entry name" value="Aldehyde_DH_dom"/>
</dbReference>
<keyword evidence="5 7" id="KW-0560">Oxidoreductase</keyword>
<proteinExistence type="inferred from homology"/>
<reference evidence="9 10" key="1">
    <citation type="submission" date="2019-04" db="EMBL/GenBank/DDBJ databases">
        <title>Microbes associate with the intestines of laboratory mice.</title>
        <authorList>
            <person name="Navarre W."/>
            <person name="Wong E."/>
            <person name="Huang K."/>
            <person name="Tropini C."/>
            <person name="Ng K."/>
            <person name="Yu B."/>
        </authorList>
    </citation>
    <scope>NUCLEOTIDE SEQUENCE [LARGE SCALE GENOMIC DNA]</scope>
    <source>
        <strain evidence="9 10">NM07_P-09</strain>
    </source>
</reference>
<evidence type="ECO:0000256" key="4">
    <source>
        <dbReference type="ARBA" id="ARBA00022857"/>
    </source>
</evidence>
<dbReference type="NCBIfam" id="TIGR00407">
    <property type="entry name" value="proA"/>
    <property type="match status" value="1"/>
</dbReference>
<dbReference type="NCBIfam" id="NF001221">
    <property type="entry name" value="PRK00197.1"/>
    <property type="match status" value="1"/>
</dbReference>
<keyword evidence="3 7" id="KW-0641">Proline biosynthesis</keyword>
<evidence type="ECO:0000313" key="10">
    <source>
        <dbReference type="Proteomes" id="UP000310263"/>
    </source>
</evidence>
<gene>
    <name evidence="7" type="primary">proA</name>
    <name evidence="9" type="ORF">E5334_05195</name>
</gene>
<evidence type="ECO:0000256" key="3">
    <source>
        <dbReference type="ARBA" id="ARBA00022650"/>
    </source>
</evidence>
<dbReference type="EMBL" id="SRYE01000003">
    <property type="protein sequence ID" value="TGY62073.1"/>
    <property type="molecule type" value="Genomic_DNA"/>
</dbReference>
<evidence type="ECO:0000259" key="8">
    <source>
        <dbReference type="Pfam" id="PF00171"/>
    </source>
</evidence>
<evidence type="ECO:0000256" key="6">
    <source>
        <dbReference type="ARBA" id="ARBA00049024"/>
    </source>
</evidence>
<keyword evidence="4 7" id="KW-0521">NADP</keyword>
<dbReference type="GO" id="GO:0005737">
    <property type="term" value="C:cytoplasm"/>
    <property type="evidence" value="ECO:0007669"/>
    <property type="project" value="UniProtKB-SubCell"/>
</dbReference>
<keyword evidence="10" id="KW-1185">Reference proteome</keyword>
<dbReference type="CDD" id="cd07079">
    <property type="entry name" value="ALDH_F18-19_ProA-GPR"/>
    <property type="match status" value="1"/>
</dbReference>
<dbReference type="PANTHER" id="PTHR11063">
    <property type="entry name" value="GLUTAMATE SEMIALDEHYDE DEHYDROGENASE"/>
    <property type="match status" value="1"/>
</dbReference>
<feature type="domain" description="Aldehyde dehydrogenase" evidence="8">
    <location>
        <begin position="20"/>
        <end position="282"/>
    </location>
</feature>
<dbReference type="Pfam" id="PF00171">
    <property type="entry name" value="Aldedh"/>
    <property type="match status" value="1"/>
</dbReference>
<sequence>MVFDDSTASTAEKPSAAILCATRAREAKDVLVALGAAGRSRAIQACAEAIRRAQDAISAANEQDMKAAQAAFMALPLQDRLRLGADRIQALCASMEEVAAADDPLDQVVGGRRLPSGVAMEQVTVPLGVVAMIYEARPNVTGDAIALCLRSGNACVLRSGSAAINTCRAIVEAARQGLENVKVDPNVIQFVDSGDRQSSVDLMHAAGLVDLLIPRGGASLIHTCVQESTVPTIETGTGNCHIYLERTASVSMATSIVLNAKCSRPGVCNAAESLLVDREAATLLLPPVLAVLHEQGVELVGDARACAVAEASGIPMEAATADDWGTEYLDLKMSVKVVEGVSEAVAHINRYGTGHSECIVTNDYEASQVFLTQVDAACVYVNASTRFTDGGMFGLGTEIGISTQKIGVRGPMGASALTTTKYLLRGTGQVRL</sequence>
<dbReference type="InterPro" id="IPR012134">
    <property type="entry name" value="Glu-5-SA_DH"/>
</dbReference>
<organism evidence="9 10">
    <name type="scientific">Muricaecibacterium torontonense</name>
    <dbReference type="NCBI Taxonomy" id="3032871"/>
    <lineage>
        <taxon>Bacteria</taxon>
        <taxon>Bacillati</taxon>
        <taxon>Actinomycetota</taxon>
        <taxon>Coriobacteriia</taxon>
        <taxon>Coriobacteriales</taxon>
        <taxon>Atopobiaceae</taxon>
        <taxon>Muricaecibacterium</taxon>
    </lineage>
</organism>